<feature type="domain" description="Small ribosomal subunit protein uS5 C-terminal" evidence="4">
    <location>
        <begin position="1"/>
        <end position="63"/>
    </location>
</feature>
<gene>
    <name evidence="5" type="ORF">B296_00013481</name>
</gene>
<dbReference type="GO" id="GO:0005840">
    <property type="term" value="C:ribosome"/>
    <property type="evidence" value="ECO:0007669"/>
    <property type="project" value="UniProtKB-KW"/>
</dbReference>
<dbReference type="GO" id="GO:0003735">
    <property type="term" value="F:structural constituent of ribosome"/>
    <property type="evidence" value="ECO:0007669"/>
    <property type="project" value="InterPro"/>
</dbReference>
<dbReference type="GO" id="GO:1990904">
    <property type="term" value="C:ribonucleoprotein complex"/>
    <property type="evidence" value="ECO:0007669"/>
    <property type="project" value="UniProtKB-KW"/>
</dbReference>
<dbReference type="SUPFAM" id="SSF54211">
    <property type="entry name" value="Ribosomal protein S5 domain 2-like"/>
    <property type="match status" value="1"/>
</dbReference>
<keyword evidence="3" id="KW-0687">Ribonucleoprotein</keyword>
<evidence type="ECO:0000256" key="3">
    <source>
        <dbReference type="ARBA" id="ARBA00023274"/>
    </source>
</evidence>
<dbReference type="FunFam" id="3.30.230.10:FF:000002">
    <property type="entry name" value="30S ribosomal protein S5"/>
    <property type="match status" value="1"/>
</dbReference>
<evidence type="ECO:0000313" key="6">
    <source>
        <dbReference type="Proteomes" id="UP000287651"/>
    </source>
</evidence>
<dbReference type="Pfam" id="PF03719">
    <property type="entry name" value="Ribosomal_S5_C"/>
    <property type="match status" value="1"/>
</dbReference>
<comment type="caution">
    <text evidence="5">The sequence shown here is derived from an EMBL/GenBank/DDBJ whole genome shotgun (WGS) entry which is preliminary data.</text>
</comment>
<evidence type="ECO:0000313" key="5">
    <source>
        <dbReference type="EMBL" id="RRT80326.1"/>
    </source>
</evidence>
<dbReference type="GO" id="GO:0006412">
    <property type="term" value="P:translation"/>
    <property type="evidence" value="ECO:0007669"/>
    <property type="project" value="InterPro"/>
</dbReference>
<organism evidence="5 6">
    <name type="scientific">Ensete ventricosum</name>
    <name type="common">Abyssinian banana</name>
    <name type="synonym">Musa ensete</name>
    <dbReference type="NCBI Taxonomy" id="4639"/>
    <lineage>
        <taxon>Eukaryota</taxon>
        <taxon>Viridiplantae</taxon>
        <taxon>Streptophyta</taxon>
        <taxon>Embryophyta</taxon>
        <taxon>Tracheophyta</taxon>
        <taxon>Spermatophyta</taxon>
        <taxon>Magnoliopsida</taxon>
        <taxon>Liliopsida</taxon>
        <taxon>Zingiberales</taxon>
        <taxon>Musaceae</taxon>
        <taxon>Ensete</taxon>
    </lineage>
</organism>
<evidence type="ECO:0000256" key="1">
    <source>
        <dbReference type="ARBA" id="ARBA00008945"/>
    </source>
</evidence>
<dbReference type="Gene3D" id="3.30.230.10">
    <property type="match status" value="1"/>
</dbReference>
<protein>
    <recommendedName>
        <fullName evidence="4">Small ribosomal subunit protein uS5 C-terminal domain-containing protein</fullName>
    </recommendedName>
</protein>
<name>A0A427AW24_ENSVE</name>
<dbReference type="EMBL" id="AMZH03001173">
    <property type="protein sequence ID" value="RRT80326.1"/>
    <property type="molecule type" value="Genomic_DNA"/>
</dbReference>
<dbReference type="GO" id="GO:0005737">
    <property type="term" value="C:cytoplasm"/>
    <property type="evidence" value="ECO:0007669"/>
    <property type="project" value="UniProtKB-ARBA"/>
</dbReference>
<reference evidence="5 6" key="1">
    <citation type="journal article" date="2014" name="Agronomy (Basel)">
        <title>A Draft Genome Sequence for Ensete ventricosum, the Drought-Tolerant Tree Against Hunger.</title>
        <authorList>
            <person name="Harrison J."/>
            <person name="Moore K.A."/>
            <person name="Paszkiewicz K."/>
            <person name="Jones T."/>
            <person name="Grant M."/>
            <person name="Ambacheew D."/>
            <person name="Muzemil S."/>
            <person name="Studholme D.J."/>
        </authorList>
    </citation>
    <scope>NUCLEOTIDE SEQUENCE [LARGE SCALE GENOMIC DNA]</scope>
</reference>
<accession>A0A427AW24</accession>
<comment type="similarity">
    <text evidence="1">Belongs to the universal ribosomal protein uS5 family.</text>
</comment>
<evidence type="ECO:0000256" key="2">
    <source>
        <dbReference type="ARBA" id="ARBA00022980"/>
    </source>
</evidence>
<sequence>MLRPASPGTGVIAGGAVRIVLEMAGVENALGKQLGSKNALNNARATVAAVQGMRQFRDVASERHLFSQPHPSMSFALAHVVWFGRVSSASPHSESRSVKILAHRSKVLSRLSGDSVSVAVIPSSTASGDFRTADALAVMWSFFNVDLTVTTRRLVEVRKNYFIPPEYELHIPLSGECPYDAFLCGFSLSTDALEARLRFPLHPLIEACLEKWRISPS</sequence>
<keyword evidence="2" id="KW-0689">Ribosomal protein</keyword>
<dbReference type="InterPro" id="IPR014721">
    <property type="entry name" value="Ribsml_uS5_D2-typ_fold_subgr"/>
</dbReference>
<dbReference type="AlphaFoldDB" id="A0A427AW24"/>
<dbReference type="InterPro" id="IPR020568">
    <property type="entry name" value="Ribosomal_Su5_D2-typ_SF"/>
</dbReference>
<dbReference type="Proteomes" id="UP000287651">
    <property type="component" value="Unassembled WGS sequence"/>
</dbReference>
<proteinExistence type="inferred from homology"/>
<evidence type="ECO:0000259" key="4">
    <source>
        <dbReference type="Pfam" id="PF03719"/>
    </source>
</evidence>
<dbReference type="InterPro" id="IPR005324">
    <property type="entry name" value="Ribosomal_uS5_C"/>
</dbReference>